<dbReference type="SMART" id="SM00421">
    <property type="entry name" value="HTH_LUXR"/>
    <property type="match status" value="1"/>
</dbReference>
<keyword evidence="1" id="KW-0805">Transcription regulation</keyword>
<dbReference type="InterPro" id="IPR011006">
    <property type="entry name" value="CheY-like_superfamily"/>
</dbReference>
<feature type="domain" description="Response regulatory" evidence="6">
    <location>
        <begin position="10"/>
        <end position="120"/>
    </location>
</feature>
<dbReference type="PANTHER" id="PTHR44688:SF16">
    <property type="entry name" value="DNA-BINDING TRANSCRIPTIONAL ACTIVATOR DEVR_DOSR"/>
    <property type="match status" value="1"/>
</dbReference>
<dbReference type="EMBL" id="JAVDYG010000001">
    <property type="protein sequence ID" value="MDR7361430.1"/>
    <property type="molecule type" value="Genomic_DNA"/>
</dbReference>
<dbReference type="SUPFAM" id="SSF52172">
    <property type="entry name" value="CheY-like"/>
    <property type="match status" value="1"/>
</dbReference>
<evidence type="ECO:0000256" key="2">
    <source>
        <dbReference type="ARBA" id="ARBA00023125"/>
    </source>
</evidence>
<dbReference type="CDD" id="cd06170">
    <property type="entry name" value="LuxR_C_like"/>
    <property type="match status" value="1"/>
</dbReference>
<evidence type="ECO:0000259" key="5">
    <source>
        <dbReference type="PROSITE" id="PS50043"/>
    </source>
</evidence>
<comment type="caution">
    <text evidence="7">The sequence shown here is derived from an EMBL/GenBank/DDBJ whole genome shotgun (WGS) entry which is preliminary data.</text>
</comment>
<gene>
    <name evidence="7" type="ORF">J2S63_000983</name>
</gene>
<reference evidence="7 8" key="1">
    <citation type="submission" date="2023-07" db="EMBL/GenBank/DDBJ databases">
        <title>Sequencing the genomes of 1000 actinobacteria strains.</title>
        <authorList>
            <person name="Klenk H.-P."/>
        </authorList>
    </citation>
    <scope>NUCLEOTIDE SEQUENCE [LARGE SCALE GENOMIC DNA]</scope>
    <source>
        <strain evidence="7 8">DSM 19426</strain>
    </source>
</reference>
<organism evidence="7 8">
    <name type="scientific">Nocardioides marmoribigeumensis</name>
    <dbReference type="NCBI Taxonomy" id="433649"/>
    <lineage>
        <taxon>Bacteria</taxon>
        <taxon>Bacillati</taxon>
        <taxon>Actinomycetota</taxon>
        <taxon>Actinomycetes</taxon>
        <taxon>Propionibacteriales</taxon>
        <taxon>Nocardioidaceae</taxon>
        <taxon>Nocardioides</taxon>
    </lineage>
</organism>
<evidence type="ECO:0000256" key="4">
    <source>
        <dbReference type="PROSITE-ProRule" id="PRU00169"/>
    </source>
</evidence>
<dbReference type="InterPro" id="IPR000792">
    <property type="entry name" value="Tscrpt_reg_LuxR_C"/>
</dbReference>
<evidence type="ECO:0000313" key="7">
    <source>
        <dbReference type="EMBL" id="MDR7361430.1"/>
    </source>
</evidence>
<dbReference type="PROSITE" id="PS00622">
    <property type="entry name" value="HTH_LUXR_1"/>
    <property type="match status" value="1"/>
</dbReference>
<name>A0ABU2BS10_9ACTN</name>
<dbReference type="Pfam" id="PF00196">
    <property type="entry name" value="GerE"/>
    <property type="match status" value="1"/>
</dbReference>
<dbReference type="PROSITE" id="PS50110">
    <property type="entry name" value="RESPONSE_REGULATORY"/>
    <property type="match status" value="1"/>
</dbReference>
<evidence type="ECO:0000256" key="1">
    <source>
        <dbReference type="ARBA" id="ARBA00023015"/>
    </source>
</evidence>
<keyword evidence="8" id="KW-1185">Reference proteome</keyword>
<sequence length="221" mass="24308">MATAGPTRLRLALVNDYEVVVRGLAHMLERFEDIEIVELDSNTDVVEPVDVALYDTFAQAEGDAPEVTALVDNPRVRHVVVYSWNVDGALQRRTLDAGVSGYLAKSMTSDELAEALRDVAKGRTLELDEVEARPVPEPAEGDWPGREQGLTARESEVLALITQGFSNNDIAAQTHLSINSVKTYIRHAYHKIGATSRSRAVLWGIDNGFRPDTLRVRRGGS</sequence>
<evidence type="ECO:0000313" key="8">
    <source>
        <dbReference type="Proteomes" id="UP001183648"/>
    </source>
</evidence>
<keyword evidence="4" id="KW-0597">Phosphoprotein</keyword>
<evidence type="ECO:0000259" key="6">
    <source>
        <dbReference type="PROSITE" id="PS50110"/>
    </source>
</evidence>
<accession>A0ABU2BS10</accession>
<dbReference type="PANTHER" id="PTHR44688">
    <property type="entry name" value="DNA-BINDING TRANSCRIPTIONAL ACTIVATOR DEVR_DOSR"/>
    <property type="match status" value="1"/>
</dbReference>
<dbReference type="GO" id="GO:0003677">
    <property type="term" value="F:DNA binding"/>
    <property type="evidence" value="ECO:0007669"/>
    <property type="project" value="UniProtKB-KW"/>
</dbReference>
<evidence type="ECO:0000256" key="3">
    <source>
        <dbReference type="ARBA" id="ARBA00023163"/>
    </source>
</evidence>
<feature type="domain" description="HTH luxR-type" evidence="5">
    <location>
        <begin position="143"/>
        <end position="208"/>
    </location>
</feature>
<proteinExistence type="predicted"/>
<feature type="modified residue" description="4-aspartylphosphate" evidence="4">
    <location>
        <position position="55"/>
    </location>
</feature>
<dbReference type="Gene3D" id="3.40.50.2300">
    <property type="match status" value="1"/>
</dbReference>
<keyword evidence="3" id="KW-0804">Transcription</keyword>
<dbReference type="RefSeq" id="WP_310299395.1">
    <property type="nucleotide sequence ID" value="NZ_BAAAPS010000007.1"/>
</dbReference>
<dbReference type="Proteomes" id="UP001183648">
    <property type="component" value="Unassembled WGS sequence"/>
</dbReference>
<dbReference type="SUPFAM" id="SSF46894">
    <property type="entry name" value="C-terminal effector domain of the bipartite response regulators"/>
    <property type="match status" value="1"/>
</dbReference>
<dbReference type="InterPro" id="IPR016032">
    <property type="entry name" value="Sig_transdc_resp-reg_C-effctor"/>
</dbReference>
<protein>
    <submittedName>
        <fullName evidence="7">DNA-binding NarL/FixJ family response regulator</fullName>
    </submittedName>
</protein>
<dbReference type="PROSITE" id="PS50043">
    <property type="entry name" value="HTH_LUXR_2"/>
    <property type="match status" value="1"/>
</dbReference>
<dbReference type="InterPro" id="IPR001789">
    <property type="entry name" value="Sig_transdc_resp-reg_receiver"/>
</dbReference>
<keyword evidence="2 7" id="KW-0238">DNA-binding</keyword>
<dbReference type="PRINTS" id="PR00038">
    <property type="entry name" value="HTHLUXR"/>
</dbReference>